<dbReference type="NCBIfam" id="TIGR00708">
    <property type="entry name" value="cobA"/>
    <property type="match status" value="1"/>
</dbReference>
<accession>A0ABY8E7M6</accession>
<dbReference type="EMBL" id="CP120733">
    <property type="protein sequence ID" value="WFD08859.1"/>
    <property type="molecule type" value="Genomic_DNA"/>
</dbReference>
<reference evidence="1 2" key="1">
    <citation type="submission" date="2023-03" db="EMBL/GenBank/DDBJ databases">
        <title>Complete genome sequence of Tepidibacter sp. SWIR-1, isolated from a deep-sea hydrothermal vent.</title>
        <authorList>
            <person name="Li X."/>
        </authorList>
    </citation>
    <scope>NUCLEOTIDE SEQUENCE [LARGE SCALE GENOMIC DNA]</scope>
    <source>
        <strain evidence="1 2">SWIR-1</strain>
    </source>
</reference>
<proteinExistence type="predicted"/>
<evidence type="ECO:0000313" key="2">
    <source>
        <dbReference type="Proteomes" id="UP001222800"/>
    </source>
</evidence>
<name>A0ABY8E7M6_9FIRM</name>
<dbReference type="EC" id="2.5.1.17" evidence="1"/>
<gene>
    <name evidence="1" type="primary">cobO</name>
    <name evidence="1" type="ORF">P4S50_10695</name>
</gene>
<dbReference type="CDD" id="cd00561">
    <property type="entry name" value="CobA_ACA"/>
    <property type="match status" value="1"/>
</dbReference>
<dbReference type="Gene3D" id="3.40.50.300">
    <property type="entry name" value="P-loop containing nucleotide triphosphate hydrolases"/>
    <property type="match status" value="1"/>
</dbReference>
<dbReference type="SUPFAM" id="SSF52540">
    <property type="entry name" value="P-loop containing nucleoside triphosphate hydrolases"/>
    <property type="match status" value="1"/>
</dbReference>
<dbReference type="Pfam" id="PF02572">
    <property type="entry name" value="CobA_CobO_BtuR"/>
    <property type="match status" value="1"/>
</dbReference>
<protein>
    <submittedName>
        <fullName evidence="1">Cob(I)yrinic acid a,c-diamide adenosyltransferase</fullName>
        <ecNumber evidence="1">2.5.1.17</ecNumber>
    </submittedName>
</protein>
<dbReference type="PANTHER" id="PTHR46638">
    <property type="entry name" value="CORRINOID ADENOSYLTRANSFERASE"/>
    <property type="match status" value="1"/>
</dbReference>
<dbReference type="GO" id="GO:0008817">
    <property type="term" value="F:corrinoid adenosyltransferase activity"/>
    <property type="evidence" value="ECO:0007669"/>
    <property type="project" value="UniProtKB-EC"/>
</dbReference>
<dbReference type="PIRSF" id="PIRSF015617">
    <property type="entry name" value="Adensltrnsf_CobA"/>
    <property type="match status" value="1"/>
</dbReference>
<keyword evidence="2" id="KW-1185">Reference proteome</keyword>
<dbReference type="Proteomes" id="UP001222800">
    <property type="component" value="Chromosome"/>
</dbReference>
<dbReference type="RefSeq" id="WP_277730776.1">
    <property type="nucleotide sequence ID" value="NZ_CP120733.1"/>
</dbReference>
<organism evidence="1 2">
    <name type="scientific">Tepidibacter hydrothermalis</name>
    <dbReference type="NCBI Taxonomy" id="3036126"/>
    <lineage>
        <taxon>Bacteria</taxon>
        <taxon>Bacillati</taxon>
        <taxon>Bacillota</taxon>
        <taxon>Clostridia</taxon>
        <taxon>Peptostreptococcales</taxon>
        <taxon>Peptostreptococcaceae</taxon>
        <taxon>Tepidibacter</taxon>
    </lineage>
</organism>
<evidence type="ECO:0000313" key="1">
    <source>
        <dbReference type="EMBL" id="WFD08859.1"/>
    </source>
</evidence>
<keyword evidence="1" id="KW-0808">Transferase</keyword>
<dbReference type="NCBIfam" id="NF004637">
    <property type="entry name" value="PRK05986.1"/>
    <property type="match status" value="1"/>
</dbReference>
<dbReference type="InterPro" id="IPR003724">
    <property type="entry name" value="CblAdoTrfase_CobA"/>
</dbReference>
<dbReference type="PANTHER" id="PTHR46638:SF1">
    <property type="entry name" value="CORRINOID ADENOSYLTRANSFERASE"/>
    <property type="match status" value="1"/>
</dbReference>
<sequence>MEQKGYIHVYTGNGKGKTTAALGLSLRAVCAGKKVFFGQFVKGMKYSEVKALEYLPNFEMEQFGLNCFIYNEPNRDDIEVARKGLQRIKDIINSGEYDVVVLDEVNIALYYKLFDVDEVLEILKNRPKNIEVICTGRFAKEELIEIADLVTEMKEVKHYYNEGVMAREGIEC</sequence>
<dbReference type="InterPro" id="IPR027417">
    <property type="entry name" value="P-loop_NTPase"/>
</dbReference>